<feature type="region of interest" description="Disordered" evidence="5">
    <location>
        <begin position="1"/>
        <end position="58"/>
    </location>
</feature>
<evidence type="ECO:0000256" key="1">
    <source>
        <dbReference type="ARBA" id="ARBA00022617"/>
    </source>
</evidence>
<evidence type="ECO:0000313" key="7">
    <source>
        <dbReference type="EMBL" id="CAE0606128.1"/>
    </source>
</evidence>
<protein>
    <recommendedName>
        <fullName evidence="6">Cytochrome b5 heme-binding domain-containing protein</fullName>
    </recommendedName>
</protein>
<dbReference type="Gene3D" id="3.10.120.10">
    <property type="entry name" value="Cytochrome b5-like heme/steroid binding domain"/>
    <property type="match status" value="1"/>
</dbReference>
<proteinExistence type="inferred from homology"/>
<dbReference type="PANTHER" id="PTHR19353">
    <property type="entry name" value="FATTY ACID DESATURASE 2"/>
    <property type="match status" value="1"/>
</dbReference>
<dbReference type="InterPro" id="IPR005804">
    <property type="entry name" value="FA_desaturase_dom"/>
</dbReference>
<dbReference type="PROSITE" id="PS00191">
    <property type="entry name" value="CYTOCHROME_B5_1"/>
    <property type="match status" value="1"/>
</dbReference>
<feature type="domain" description="Cytochrome b5 heme-binding" evidence="6">
    <location>
        <begin position="59"/>
        <end position="114"/>
    </location>
</feature>
<keyword evidence="4" id="KW-1133">Transmembrane helix</keyword>
<dbReference type="InterPro" id="IPR001199">
    <property type="entry name" value="Cyt_B5-like_heme/steroid-bd"/>
</dbReference>
<dbReference type="Pfam" id="PF00173">
    <property type="entry name" value="Cyt-b5"/>
    <property type="match status" value="1"/>
</dbReference>
<gene>
    <name evidence="7" type="ORF">SACU0126_LOCUS37902</name>
</gene>
<comment type="similarity">
    <text evidence="4">Belongs to the cytochrome b5 family.</text>
</comment>
<sequence length="442" mass="49729">MAIKDDIKDCSPASQSTLPSMASEDILDSRSATSSDEDASPKAKATQPEGSVKAQSPHLVEQNVDPNLWYIHGNSYDLSQFVEKHPGGQLAILTGKGRDCTALFESYHPWNDKHRKVLKAYGPPPPAPDPFYEELKEGIRKTFPGGLYSTKMRLRTKICLSLCWCLMMTLFFIVRTPLSCAAAGVLMATVGTRMAHEGAHFQVSRHEWVNRLSQFLGYFLTGPSMAWMYRHTISHHAHTNQEHDVDVEHIWIADMFPGWVKILALPFLPIGAMVEIGAKFLFVDLLVKRSVGGNLIVDRTLGHTIPEVITWLVVHYFLGPSWWCYLAMFWTAGVIFLPMSQVAHIIVFPDHNKYDSWAKMQIAESVDFAADSDFWFHLAFGLTTQVEHHLFPGIGHHCYGECREVVKEVCKKNGVTYYDVTAKKALGALWRRLVDGQPCPLA</sequence>
<feature type="transmembrane region" description="Helical" evidence="4">
    <location>
        <begin position="308"/>
        <end position="330"/>
    </location>
</feature>
<evidence type="ECO:0000256" key="5">
    <source>
        <dbReference type="SAM" id="MobiDB-lite"/>
    </source>
</evidence>
<feature type="transmembrane region" description="Helical" evidence="4">
    <location>
        <begin position="263"/>
        <end position="287"/>
    </location>
</feature>
<comment type="caution">
    <text evidence="4">Lacks conserved residue(s) required for the propagation of feature annotation.</text>
</comment>
<dbReference type="GO" id="GO:0006629">
    <property type="term" value="P:lipid metabolic process"/>
    <property type="evidence" value="ECO:0007669"/>
    <property type="project" value="InterPro"/>
</dbReference>
<dbReference type="SMART" id="SM01117">
    <property type="entry name" value="Cyt-b5"/>
    <property type="match status" value="1"/>
</dbReference>
<dbReference type="AlphaFoldDB" id="A0A7S3UAW0"/>
<dbReference type="SUPFAM" id="SSF55856">
    <property type="entry name" value="Cytochrome b5-like heme/steroid binding domain"/>
    <property type="match status" value="1"/>
</dbReference>
<keyword evidence="2 4" id="KW-0479">Metal-binding</keyword>
<feature type="transmembrane region" description="Helical" evidence="4">
    <location>
        <begin position="158"/>
        <end position="178"/>
    </location>
</feature>
<evidence type="ECO:0000259" key="6">
    <source>
        <dbReference type="PROSITE" id="PS50255"/>
    </source>
</evidence>
<dbReference type="EMBL" id="HBIQ01119553">
    <property type="protein sequence ID" value="CAE0606128.1"/>
    <property type="molecule type" value="Transcribed_RNA"/>
</dbReference>
<reference evidence="7" key="1">
    <citation type="submission" date="2021-01" db="EMBL/GenBank/DDBJ databases">
        <authorList>
            <person name="Corre E."/>
            <person name="Pelletier E."/>
            <person name="Niang G."/>
            <person name="Scheremetjew M."/>
            <person name="Finn R."/>
            <person name="Kale V."/>
            <person name="Holt S."/>
            <person name="Cochrane G."/>
            <person name="Meng A."/>
            <person name="Brown T."/>
            <person name="Cohen L."/>
        </authorList>
    </citation>
    <scope>NUCLEOTIDE SEQUENCE</scope>
    <source>
        <strain evidence="7">SPMC142</strain>
    </source>
</reference>
<dbReference type="Pfam" id="PF00487">
    <property type="entry name" value="FA_desaturase"/>
    <property type="match status" value="1"/>
</dbReference>
<keyword evidence="4" id="KW-0812">Transmembrane</keyword>
<dbReference type="InterPro" id="IPR036400">
    <property type="entry name" value="Cyt_B5-like_heme/steroid_sf"/>
</dbReference>
<dbReference type="InterPro" id="IPR012171">
    <property type="entry name" value="Fatty_acid_desaturase"/>
</dbReference>
<accession>A0A7S3UAW0</accession>
<dbReference type="InterPro" id="IPR018506">
    <property type="entry name" value="Cyt_B5_heme-BS"/>
</dbReference>
<keyword evidence="4" id="KW-0472">Membrane</keyword>
<keyword evidence="3 4" id="KW-0408">Iron</keyword>
<dbReference type="GO" id="GO:0046872">
    <property type="term" value="F:metal ion binding"/>
    <property type="evidence" value="ECO:0007669"/>
    <property type="project" value="UniProtKB-UniRule"/>
</dbReference>
<evidence type="ECO:0000256" key="4">
    <source>
        <dbReference type="RuleBase" id="RU362121"/>
    </source>
</evidence>
<dbReference type="GO" id="GO:0016717">
    <property type="term" value="F:oxidoreductase activity, acting on paired donors, with oxidation of a pair of donors resulting in the reduction of molecular oxygen to two molecules of water"/>
    <property type="evidence" value="ECO:0007669"/>
    <property type="project" value="TreeGrafter"/>
</dbReference>
<evidence type="ECO:0000256" key="3">
    <source>
        <dbReference type="ARBA" id="ARBA00023004"/>
    </source>
</evidence>
<dbReference type="GO" id="GO:0020037">
    <property type="term" value="F:heme binding"/>
    <property type="evidence" value="ECO:0007669"/>
    <property type="project" value="UniProtKB-UniRule"/>
</dbReference>
<keyword evidence="1 4" id="KW-0349">Heme</keyword>
<evidence type="ECO:0000256" key="2">
    <source>
        <dbReference type="ARBA" id="ARBA00022723"/>
    </source>
</evidence>
<dbReference type="PROSITE" id="PS50255">
    <property type="entry name" value="CYTOCHROME_B5_2"/>
    <property type="match status" value="1"/>
</dbReference>
<organism evidence="7">
    <name type="scientific">Strombidinopsis acuminata</name>
    <dbReference type="NCBI Taxonomy" id="141414"/>
    <lineage>
        <taxon>Eukaryota</taxon>
        <taxon>Sar</taxon>
        <taxon>Alveolata</taxon>
        <taxon>Ciliophora</taxon>
        <taxon>Intramacronucleata</taxon>
        <taxon>Spirotrichea</taxon>
        <taxon>Choreotrichia</taxon>
        <taxon>Choreotrichida</taxon>
        <taxon>Strombidinopsidae</taxon>
        <taxon>Strombidinopsis</taxon>
    </lineage>
</organism>
<dbReference type="GO" id="GO:0016020">
    <property type="term" value="C:membrane"/>
    <property type="evidence" value="ECO:0007669"/>
    <property type="project" value="TreeGrafter"/>
</dbReference>
<dbReference type="PANTHER" id="PTHR19353:SF15">
    <property type="entry name" value="CYTOCHROME B5 HEME-BINDING DOMAIN-CONTAINING PROTEIN"/>
    <property type="match status" value="1"/>
</dbReference>
<name>A0A7S3UAW0_9SPIT</name>